<accession>A0ABS5TPG4</accession>
<dbReference type="RefSeq" id="WP_214159541.1">
    <property type="nucleotide sequence ID" value="NZ_JAHBAY010000015.1"/>
</dbReference>
<organism evidence="4 5">
    <name type="scientific">Kineosporia corallincola</name>
    <dbReference type="NCBI Taxonomy" id="2835133"/>
    <lineage>
        <taxon>Bacteria</taxon>
        <taxon>Bacillati</taxon>
        <taxon>Actinomycetota</taxon>
        <taxon>Actinomycetes</taxon>
        <taxon>Kineosporiales</taxon>
        <taxon>Kineosporiaceae</taxon>
        <taxon>Kineosporia</taxon>
    </lineage>
</organism>
<reference evidence="4 5" key="1">
    <citation type="submission" date="2021-05" db="EMBL/GenBank/DDBJ databases">
        <title>Kineosporia and Streptomyces sp. nov. two new marine actinobacteria isolated from Coral.</title>
        <authorList>
            <person name="Buangrab K."/>
            <person name="Sutthacheep M."/>
            <person name="Yeemin T."/>
            <person name="Harunari E."/>
            <person name="Igarashi Y."/>
            <person name="Kanchanasin P."/>
            <person name="Tanasupawat S."/>
            <person name="Phongsopitanun W."/>
        </authorList>
    </citation>
    <scope>NUCLEOTIDE SEQUENCE [LARGE SCALE GENOMIC DNA]</scope>
    <source>
        <strain evidence="4 5">J2-2</strain>
    </source>
</reference>
<dbReference type="InterPro" id="IPR016192">
    <property type="entry name" value="APOBEC/CMP_deaminase_Zn-bd"/>
</dbReference>
<name>A0ABS5TPG4_9ACTN</name>
<dbReference type="CDD" id="cd01285">
    <property type="entry name" value="nucleoside_deaminase"/>
    <property type="match status" value="1"/>
</dbReference>
<evidence type="ECO:0000259" key="3">
    <source>
        <dbReference type="PROSITE" id="PS51747"/>
    </source>
</evidence>
<protein>
    <submittedName>
        <fullName evidence="4">Nucleoside deaminase</fullName>
    </submittedName>
</protein>
<dbReference type="PANTHER" id="PTHR11079">
    <property type="entry name" value="CYTOSINE DEAMINASE FAMILY MEMBER"/>
    <property type="match status" value="1"/>
</dbReference>
<dbReference type="Gene3D" id="3.40.140.10">
    <property type="entry name" value="Cytidine Deaminase, domain 2"/>
    <property type="match status" value="1"/>
</dbReference>
<comment type="caution">
    <text evidence="4">The sequence shown here is derived from an EMBL/GenBank/DDBJ whole genome shotgun (WGS) entry which is preliminary data.</text>
</comment>
<keyword evidence="1" id="KW-0479">Metal-binding</keyword>
<keyword evidence="2" id="KW-0862">Zinc</keyword>
<dbReference type="PROSITE" id="PS00903">
    <property type="entry name" value="CYT_DCMP_DEAMINASES_1"/>
    <property type="match status" value="1"/>
</dbReference>
<proteinExistence type="predicted"/>
<dbReference type="Pfam" id="PF00383">
    <property type="entry name" value="dCMP_cyt_deam_1"/>
    <property type="match status" value="1"/>
</dbReference>
<feature type="domain" description="CMP/dCMP-type deaminase" evidence="3">
    <location>
        <begin position="15"/>
        <end position="132"/>
    </location>
</feature>
<gene>
    <name evidence="4" type="ORF">KIH74_28915</name>
</gene>
<dbReference type="EMBL" id="JAHBAY010000015">
    <property type="protein sequence ID" value="MBT0772999.1"/>
    <property type="molecule type" value="Genomic_DNA"/>
</dbReference>
<dbReference type="PANTHER" id="PTHR11079:SF179">
    <property type="entry name" value="TRNA(ADENINE(34)) DEAMINASE, CHLOROPLASTIC"/>
    <property type="match status" value="1"/>
</dbReference>
<dbReference type="SUPFAM" id="SSF53927">
    <property type="entry name" value="Cytidine deaminase-like"/>
    <property type="match status" value="1"/>
</dbReference>
<dbReference type="InterPro" id="IPR016193">
    <property type="entry name" value="Cytidine_deaminase-like"/>
</dbReference>
<evidence type="ECO:0000256" key="2">
    <source>
        <dbReference type="ARBA" id="ARBA00022833"/>
    </source>
</evidence>
<keyword evidence="5" id="KW-1185">Reference proteome</keyword>
<sequence>MDVDVAESDHTGTVLRFRPLVLRAVELAGTARRRGDHPFGAVLLDPHGEVLAEGLNGVVTTGDLRAHAELEALENARRAGRSGQVAGGIMIASGEPCPMCTAGLVWAGLSQIVFAAATPNFVPYLPDGPRFRLRCADVVAASTAEIVVSGPVDGVDALAPFRPGH</sequence>
<evidence type="ECO:0000313" key="4">
    <source>
        <dbReference type="EMBL" id="MBT0772999.1"/>
    </source>
</evidence>
<dbReference type="InterPro" id="IPR002125">
    <property type="entry name" value="CMP_dCMP_dom"/>
</dbReference>
<dbReference type="Proteomes" id="UP001197247">
    <property type="component" value="Unassembled WGS sequence"/>
</dbReference>
<evidence type="ECO:0000313" key="5">
    <source>
        <dbReference type="Proteomes" id="UP001197247"/>
    </source>
</evidence>
<dbReference type="PROSITE" id="PS51747">
    <property type="entry name" value="CYT_DCMP_DEAMINASES_2"/>
    <property type="match status" value="1"/>
</dbReference>
<evidence type="ECO:0000256" key="1">
    <source>
        <dbReference type="ARBA" id="ARBA00022723"/>
    </source>
</evidence>